<dbReference type="PROSITE" id="PS50011">
    <property type="entry name" value="PROTEIN_KINASE_DOM"/>
    <property type="match status" value="1"/>
</dbReference>
<dbReference type="GO" id="GO:0004674">
    <property type="term" value="F:protein serine/threonine kinase activity"/>
    <property type="evidence" value="ECO:0007669"/>
    <property type="project" value="UniProtKB-KW"/>
</dbReference>
<dbReference type="KEGG" id="vde:111253410"/>
<dbReference type="EnsemblMetazoa" id="XM_022812745">
    <property type="protein sequence ID" value="XP_022668480"/>
    <property type="gene ID" value="LOC111253410"/>
</dbReference>
<evidence type="ECO:0000256" key="2">
    <source>
        <dbReference type="ARBA" id="ARBA00022679"/>
    </source>
</evidence>
<evidence type="ECO:0000256" key="4">
    <source>
        <dbReference type="ARBA" id="ARBA00022777"/>
    </source>
</evidence>
<reference evidence="8" key="1">
    <citation type="submission" date="2021-01" db="UniProtKB">
        <authorList>
            <consortium name="EnsemblMetazoa"/>
        </authorList>
    </citation>
    <scope>IDENTIFICATION</scope>
</reference>
<organism evidence="8 9">
    <name type="scientific">Varroa destructor</name>
    <name type="common">Honeybee mite</name>
    <dbReference type="NCBI Taxonomy" id="109461"/>
    <lineage>
        <taxon>Eukaryota</taxon>
        <taxon>Metazoa</taxon>
        <taxon>Ecdysozoa</taxon>
        <taxon>Arthropoda</taxon>
        <taxon>Chelicerata</taxon>
        <taxon>Arachnida</taxon>
        <taxon>Acari</taxon>
        <taxon>Parasitiformes</taxon>
        <taxon>Mesostigmata</taxon>
        <taxon>Gamasina</taxon>
        <taxon>Dermanyssoidea</taxon>
        <taxon>Varroidae</taxon>
        <taxon>Varroa</taxon>
    </lineage>
</organism>
<dbReference type="Gene3D" id="1.10.510.10">
    <property type="entry name" value="Transferase(Phosphotransferase) domain 1"/>
    <property type="match status" value="1"/>
</dbReference>
<name>A0A7M7KT74_VARDE</name>
<dbReference type="AlphaFoldDB" id="A0A7M7KT74"/>
<dbReference type="InterPro" id="IPR000719">
    <property type="entry name" value="Prot_kinase_dom"/>
</dbReference>
<dbReference type="OrthoDB" id="248923at2759"/>
<feature type="compositionally biased region" description="Basic residues" evidence="6">
    <location>
        <begin position="614"/>
        <end position="628"/>
    </location>
</feature>
<keyword evidence="3" id="KW-0547">Nucleotide-binding</keyword>
<dbReference type="RefSeq" id="XP_022668480.1">
    <property type="nucleotide sequence ID" value="XM_022812745.1"/>
</dbReference>
<dbReference type="InParanoid" id="A0A7M7KT74"/>
<keyword evidence="4" id="KW-0418">Kinase</keyword>
<evidence type="ECO:0000256" key="1">
    <source>
        <dbReference type="ARBA" id="ARBA00022527"/>
    </source>
</evidence>
<sequence length="628" mass="71562">MGYIVSSRACRVPLATSTGPSPVCEVVNNQYSQAIQTTKSLLETLIRNHSLISLDYTPLETYAKEQSVRLGHDVLKRLNALVLSRDDVKEHIENIVASFKLYQSRYSLEGAVMAMKCLRVFIAAIGDTCNLLEYTAGLPSTNWGECVKLCEAQLRSFRIRSAFSPLEYIPKIQDFRCVRTLGGGGFGVVYEAIHIPTDVRVCVKLIITSRLKRLSYAALDKIVASVSEHPKIVQYHASFLTTAAYVTVMEYVGGIDVLKYVQAMGEIIQYPDQYCIILNQMVKAVSHIHAHGFIHRDIKPQNALLLPGGHIKLIDFDTCKICIAHFVDTYPLTGYFARTAVEFEDRDYAGTLAFMPPEIINHKPYGRAVDWWAIGVTAYRLVTGKMPYREKERSKLRESIRKHPICIPDFVGTFEKDFIARLLIKNPHARLGSENYDELIQHQLFDYYNADKTLDESYFDTARVQELVMQKKVSKKIRIKTKERKYLELKECASIPMEDQKSLLMFASINWRMLLRPDDPVYPFKTDLDAEHDLELLLETPEPLAADTYPSSWGSTDIWLQSDINSSTTNYTHPSNSLVLNSRLKCPLDEYIKSNITNPIVEPTTSAPTFRKREPTKKRRKKRTCVMA</sequence>
<keyword evidence="5" id="KW-0067">ATP-binding</keyword>
<dbReference type="GeneID" id="111253410"/>
<dbReference type="SUPFAM" id="SSF56112">
    <property type="entry name" value="Protein kinase-like (PK-like)"/>
    <property type="match status" value="1"/>
</dbReference>
<dbReference type="SMART" id="SM00220">
    <property type="entry name" value="S_TKc"/>
    <property type="match status" value="1"/>
</dbReference>
<proteinExistence type="predicted"/>
<evidence type="ECO:0000256" key="6">
    <source>
        <dbReference type="SAM" id="MobiDB-lite"/>
    </source>
</evidence>
<evidence type="ECO:0000256" key="5">
    <source>
        <dbReference type="ARBA" id="ARBA00022840"/>
    </source>
</evidence>
<keyword evidence="1" id="KW-0723">Serine/threonine-protein kinase</keyword>
<protein>
    <recommendedName>
        <fullName evidence="7">Protein kinase domain-containing protein</fullName>
    </recommendedName>
</protein>
<dbReference type="InterPro" id="IPR011009">
    <property type="entry name" value="Kinase-like_dom_sf"/>
</dbReference>
<feature type="region of interest" description="Disordered" evidence="6">
    <location>
        <begin position="603"/>
        <end position="628"/>
    </location>
</feature>
<dbReference type="Proteomes" id="UP000594260">
    <property type="component" value="Unplaced"/>
</dbReference>
<evidence type="ECO:0000313" key="8">
    <source>
        <dbReference type="EnsemblMetazoa" id="XP_022668480"/>
    </source>
</evidence>
<evidence type="ECO:0000256" key="3">
    <source>
        <dbReference type="ARBA" id="ARBA00022741"/>
    </source>
</evidence>
<dbReference type="PANTHER" id="PTHR24351">
    <property type="entry name" value="RIBOSOMAL PROTEIN S6 KINASE"/>
    <property type="match status" value="1"/>
</dbReference>
<keyword evidence="9" id="KW-1185">Reference proteome</keyword>
<accession>A0A7M7KT74</accession>
<dbReference type="OMA" id="CASIPME"/>
<keyword evidence="2" id="KW-0808">Transferase</keyword>
<dbReference type="GO" id="GO:0005524">
    <property type="term" value="F:ATP binding"/>
    <property type="evidence" value="ECO:0007669"/>
    <property type="project" value="UniProtKB-KW"/>
</dbReference>
<evidence type="ECO:0000259" key="7">
    <source>
        <dbReference type="PROSITE" id="PS50011"/>
    </source>
</evidence>
<evidence type="ECO:0000313" key="9">
    <source>
        <dbReference type="Proteomes" id="UP000594260"/>
    </source>
</evidence>
<dbReference type="Pfam" id="PF00069">
    <property type="entry name" value="Pkinase"/>
    <property type="match status" value="1"/>
</dbReference>
<feature type="domain" description="Protein kinase" evidence="7">
    <location>
        <begin position="175"/>
        <end position="445"/>
    </location>
</feature>